<dbReference type="Proteomes" id="UP000298030">
    <property type="component" value="Unassembled WGS sequence"/>
</dbReference>
<evidence type="ECO:0000313" key="2">
    <source>
        <dbReference type="Proteomes" id="UP000298030"/>
    </source>
</evidence>
<gene>
    <name evidence="1" type="ORF">FA13DRAFT_1683010</name>
</gene>
<dbReference type="EMBL" id="QPFP01000005">
    <property type="protein sequence ID" value="TEB37022.1"/>
    <property type="molecule type" value="Genomic_DNA"/>
</dbReference>
<sequence>MSPDSTPKKRPRRPEELPKCPSFDCTLTIDIIFLSCDGVHVGAHKQNLDNFSDGFPSPDLVQAPDASTLSGRCEVVELTEDAATLNILLQFMHKTRFPKVHELSTEQLFSLAEAAEKYMVYSAMSICNDRIEQRVIDYPVQALCYAAKFHYSEIADIAASYSVACPFDEIRKYSKSHHATIYAWFQYREFFIELADAILNPPVYINNRNQEHTCSFQGPYLTATSALLPKTNTKCMQMLAEKGTFDASVYNTHRPMVHGCTACPKRIDNWIAQVQGGLCKDFPAFTSFMT</sequence>
<protein>
    <recommendedName>
        <fullName evidence="3">BTB domain-containing protein</fullName>
    </recommendedName>
</protein>
<reference evidence="1 2" key="1">
    <citation type="journal article" date="2019" name="Nat. Ecol. Evol.">
        <title>Megaphylogeny resolves global patterns of mushroom evolution.</title>
        <authorList>
            <person name="Varga T."/>
            <person name="Krizsan K."/>
            <person name="Foldi C."/>
            <person name="Dima B."/>
            <person name="Sanchez-Garcia M."/>
            <person name="Sanchez-Ramirez S."/>
            <person name="Szollosi G.J."/>
            <person name="Szarkandi J.G."/>
            <person name="Papp V."/>
            <person name="Albert L."/>
            <person name="Andreopoulos W."/>
            <person name="Angelini C."/>
            <person name="Antonin V."/>
            <person name="Barry K.W."/>
            <person name="Bougher N.L."/>
            <person name="Buchanan P."/>
            <person name="Buyck B."/>
            <person name="Bense V."/>
            <person name="Catcheside P."/>
            <person name="Chovatia M."/>
            <person name="Cooper J."/>
            <person name="Damon W."/>
            <person name="Desjardin D."/>
            <person name="Finy P."/>
            <person name="Geml J."/>
            <person name="Haridas S."/>
            <person name="Hughes K."/>
            <person name="Justo A."/>
            <person name="Karasinski D."/>
            <person name="Kautmanova I."/>
            <person name="Kiss B."/>
            <person name="Kocsube S."/>
            <person name="Kotiranta H."/>
            <person name="LaButti K.M."/>
            <person name="Lechner B.E."/>
            <person name="Liimatainen K."/>
            <person name="Lipzen A."/>
            <person name="Lukacs Z."/>
            <person name="Mihaltcheva S."/>
            <person name="Morgado L.N."/>
            <person name="Niskanen T."/>
            <person name="Noordeloos M.E."/>
            <person name="Ohm R.A."/>
            <person name="Ortiz-Santana B."/>
            <person name="Ovrebo C."/>
            <person name="Racz N."/>
            <person name="Riley R."/>
            <person name="Savchenko A."/>
            <person name="Shiryaev A."/>
            <person name="Soop K."/>
            <person name="Spirin V."/>
            <person name="Szebenyi C."/>
            <person name="Tomsovsky M."/>
            <person name="Tulloss R.E."/>
            <person name="Uehling J."/>
            <person name="Grigoriev I.V."/>
            <person name="Vagvolgyi C."/>
            <person name="Papp T."/>
            <person name="Martin F.M."/>
            <person name="Miettinen O."/>
            <person name="Hibbett D.S."/>
            <person name="Nagy L.G."/>
        </authorList>
    </citation>
    <scope>NUCLEOTIDE SEQUENCE [LARGE SCALE GENOMIC DNA]</scope>
    <source>
        <strain evidence="1 2">FP101781</strain>
    </source>
</reference>
<evidence type="ECO:0000313" key="1">
    <source>
        <dbReference type="EMBL" id="TEB37022.1"/>
    </source>
</evidence>
<organism evidence="1 2">
    <name type="scientific">Coprinellus micaceus</name>
    <name type="common">Glistening ink-cap mushroom</name>
    <name type="synonym">Coprinus micaceus</name>
    <dbReference type="NCBI Taxonomy" id="71717"/>
    <lineage>
        <taxon>Eukaryota</taxon>
        <taxon>Fungi</taxon>
        <taxon>Dikarya</taxon>
        <taxon>Basidiomycota</taxon>
        <taxon>Agaricomycotina</taxon>
        <taxon>Agaricomycetes</taxon>
        <taxon>Agaricomycetidae</taxon>
        <taxon>Agaricales</taxon>
        <taxon>Agaricineae</taxon>
        <taxon>Psathyrellaceae</taxon>
        <taxon>Coprinellus</taxon>
    </lineage>
</organism>
<dbReference type="Gene3D" id="3.30.710.10">
    <property type="entry name" value="Potassium Channel Kv1.1, Chain A"/>
    <property type="match status" value="1"/>
</dbReference>
<dbReference type="STRING" id="71717.A0A4Y7TTS4"/>
<name>A0A4Y7TTS4_COPMI</name>
<proteinExistence type="predicted"/>
<dbReference type="InterPro" id="IPR011333">
    <property type="entry name" value="SKP1/BTB/POZ_sf"/>
</dbReference>
<dbReference type="AlphaFoldDB" id="A0A4Y7TTS4"/>
<dbReference type="OrthoDB" id="3184970at2759"/>
<comment type="caution">
    <text evidence="1">The sequence shown here is derived from an EMBL/GenBank/DDBJ whole genome shotgun (WGS) entry which is preliminary data.</text>
</comment>
<evidence type="ECO:0008006" key="3">
    <source>
        <dbReference type="Google" id="ProtNLM"/>
    </source>
</evidence>
<accession>A0A4Y7TTS4</accession>
<keyword evidence="2" id="KW-1185">Reference proteome</keyword>